<dbReference type="PROSITE" id="PS50056">
    <property type="entry name" value="TYR_PHOSPHATASE_2"/>
    <property type="match status" value="1"/>
</dbReference>
<dbReference type="Pfam" id="PF00782">
    <property type="entry name" value="DSPc"/>
    <property type="match status" value="1"/>
</dbReference>
<evidence type="ECO:0000313" key="4">
    <source>
        <dbReference type="EMBL" id="CAK7262439.1"/>
    </source>
</evidence>
<organism evidence="4 5">
    <name type="scientific">Sporothrix epigloea</name>
    <dbReference type="NCBI Taxonomy" id="1892477"/>
    <lineage>
        <taxon>Eukaryota</taxon>
        <taxon>Fungi</taxon>
        <taxon>Dikarya</taxon>
        <taxon>Ascomycota</taxon>
        <taxon>Pezizomycotina</taxon>
        <taxon>Sordariomycetes</taxon>
        <taxon>Sordariomycetidae</taxon>
        <taxon>Ophiostomatales</taxon>
        <taxon>Ophiostomataceae</taxon>
        <taxon>Sporothrix</taxon>
    </lineage>
</organism>
<dbReference type="InterPro" id="IPR029021">
    <property type="entry name" value="Prot-tyrosine_phosphatase-like"/>
</dbReference>
<dbReference type="Proteomes" id="UP001642501">
    <property type="component" value="Unassembled WGS sequence"/>
</dbReference>
<feature type="domain" description="Tyrosine specific protein phosphatases" evidence="3">
    <location>
        <begin position="199"/>
        <end position="276"/>
    </location>
</feature>
<dbReference type="SUPFAM" id="SSF52799">
    <property type="entry name" value="(Phosphotyrosine protein) phosphatases II"/>
    <property type="match status" value="1"/>
</dbReference>
<dbReference type="InterPro" id="IPR000387">
    <property type="entry name" value="Tyr_Pase_dom"/>
</dbReference>
<sequence>MSLNESLYERQAIGAMQLPAGVVANAPYQGSAPMFPNIAVPLGSSYSSPRSRYEANDALQKTTEGTLALWQKSETNDQSTTVPWTIRPSMRNAAVLDFTASQLYQITGGYGRREAFYQANNWTYEMRRDAQQILPQLYLGPTNAARDRLFLRRAGITKVMAIRDSRLAEARLLVVEHVAKELGIESECIDVADSGALLRALTFAVQSINRHMLAMPTNTEGVSTGKVLVYCETGNVRSPPVVAAYLMSMYGMELLEALQFVHETRFCVSLDEEYKRMLLSFSDLLKARCDVAGEDGLMWDAASGPVDNAGAGKCVGGMREVAPRGRADVQLGLLAVPQHRGVSRSCSRPPKRHVEETVDEEDDRVEAAGGHTPSREPSAEPSWLNLDMARYQDRVQFVPFTDNSTE</sequence>
<keyword evidence="5" id="KW-1185">Reference proteome</keyword>
<dbReference type="PANTHER" id="PTHR46588">
    <property type="entry name" value="SERINE/THREONINE/TYROSINE-INTERACTING PROTEIN"/>
    <property type="match status" value="1"/>
</dbReference>
<dbReference type="InterPro" id="IPR020422">
    <property type="entry name" value="TYR_PHOSPHATASE_DUAL_dom"/>
</dbReference>
<evidence type="ECO:0000259" key="3">
    <source>
        <dbReference type="PROSITE" id="PS50056"/>
    </source>
</evidence>
<feature type="region of interest" description="Disordered" evidence="2">
    <location>
        <begin position="342"/>
        <end position="382"/>
    </location>
</feature>
<comment type="similarity">
    <text evidence="1">Belongs to the protein-tyrosine phosphatase family. Non-receptor class subfamily.</text>
</comment>
<dbReference type="InterPro" id="IPR000340">
    <property type="entry name" value="Dual-sp_phosphatase_cat-dom"/>
</dbReference>
<dbReference type="Gene3D" id="3.90.190.10">
    <property type="entry name" value="Protein tyrosine phosphatase superfamily"/>
    <property type="match status" value="1"/>
</dbReference>
<dbReference type="PANTHER" id="PTHR46588:SF1">
    <property type="entry name" value="SERINE_THREONINE_TYROSINE-INTERACTING PROTEIN"/>
    <property type="match status" value="1"/>
</dbReference>
<dbReference type="EMBL" id="CAWUOM010000001">
    <property type="protein sequence ID" value="CAK7262439.1"/>
    <property type="molecule type" value="Genomic_DNA"/>
</dbReference>
<evidence type="ECO:0000313" key="5">
    <source>
        <dbReference type="Proteomes" id="UP001642501"/>
    </source>
</evidence>
<accession>A0ABP0D3H6</accession>
<proteinExistence type="inferred from homology"/>
<reference evidence="4 5" key="1">
    <citation type="submission" date="2024-01" db="EMBL/GenBank/DDBJ databases">
        <authorList>
            <person name="Allen C."/>
            <person name="Tagirdzhanova G."/>
        </authorList>
    </citation>
    <scope>NUCLEOTIDE SEQUENCE [LARGE SCALE GENOMIC DNA]</scope>
    <source>
        <strain evidence="4 5">CBS 573.63</strain>
    </source>
</reference>
<protein>
    <recommendedName>
        <fullName evidence="3">Tyrosine specific protein phosphatases domain-containing protein</fullName>
    </recommendedName>
</protein>
<evidence type="ECO:0000256" key="2">
    <source>
        <dbReference type="SAM" id="MobiDB-lite"/>
    </source>
</evidence>
<dbReference type="CDD" id="cd14498">
    <property type="entry name" value="DSP"/>
    <property type="match status" value="1"/>
</dbReference>
<comment type="caution">
    <text evidence="4">The sequence shown here is derived from an EMBL/GenBank/DDBJ whole genome shotgun (WGS) entry which is preliminary data.</text>
</comment>
<evidence type="ECO:0000256" key="1">
    <source>
        <dbReference type="ARBA" id="ARBA00009649"/>
    </source>
</evidence>
<dbReference type="InterPro" id="IPR052449">
    <property type="entry name" value="STYX-Interacting_Phosphatase"/>
</dbReference>
<gene>
    <name evidence="4" type="ORF">SEPCBS57363_000026</name>
</gene>
<dbReference type="SMART" id="SM00195">
    <property type="entry name" value="DSPc"/>
    <property type="match status" value="1"/>
</dbReference>
<name>A0ABP0D3H6_9PEZI</name>